<dbReference type="PANTHER" id="PTHR36452">
    <property type="entry name" value="CHROMOSOME 12, WHOLE GENOME SHOTGUN SEQUENCE"/>
    <property type="match status" value="1"/>
</dbReference>
<evidence type="ECO:0000313" key="1">
    <source>
        <dbReference type="EMBL" id="MBC5581097.1"/>
    </source>
</evidence>
<dbReference type="PANTHER" id="PTHR36452:SF1">
    <property type="entry name" value="DUF2461 DOMAIN-CONTAINING PROTEIN"/>
    <property type="match status" value="1"/>
</dbReference>
<proteinExistence type="predicted"/>
<dbReference type="RefSeq" id="WP_186887467.1">
    <property type="nucleotide sequence ID" value="NZ_JACONZ010000002.1"/>
</dbReference>
<accession>A0A923I8X1</accession>
<keyword evidence="2" id="KW-1185">Reference proteome</keyword>
<reference evidence="1" key="1">
    <citation type="submission" date="2020-08" db="EMBL/GenBank/DDBJ databases">
        <title>Genome public.</title>
        <authorList>
            <person name="Liu C."/>
            <person name="Sun Q."/>
        </authorList>
    </citation>
    <scope>NUCLEOTIDE SEQUENCE</scope>
    <source>
        <strain evidence="1">BX8</strain>
    </source>
</reference>
<dbReference type="NCBIfam" id="TIGR02453">
    <property type="entry name" value="TIGR02453 family protein"/>
    <property type="match status" value="1"/>
</dbReference>
<dbReference type="InterPro" id="IPR015996">
    <property type="entry name" value="UCP028451"/>
</dbReference>
<gene>
    <name evidence="1" type="ORF">H8S23_06225</name>
</gene>
<dbReference type="EMBL" id="JACONZ010000002">
    <property type="protein sequence ID" value="MBC5581097.1"/>
    <property type="molecule type" value="Genomic_DNA"/>
</dbReference>
<dbReference type="PIRSF" id="PIRSF028451">
    <property type="entry name" value="UCP028451"/>
    <property type="match status" value="1"/>
</dbReference>
<dbReference type="AlphaFoldDB" id="A0A923I8X1"/>
<evidence type="ECO:0000313" key="2">
    <source>
        <dbReference type="Proteomes" id="UP000659630"/>
    </source>
</evidence>
<organism evidence="1 2">
    <name type="scientific">Anaerofilum hominis</name>
    <dbReference type="NCBI Taxonomy" id="2763016"/>
    <lineage>
        <taxon>Bacteria</taxon>
        <taxon>Bacillati</taxon>
        <taxon>Bacillota</taxon>
        <taxon>Clostridia</taxon>
        <taxon>Eubacteriales</taxon>
        <taxon>Oscillospiraceae</taxon>
        <taxon>Anaerofilum</taxon>
    </lineage>
</organism>
<sequence length="226" mass="25872">MSMEQMLHYLAALEQNNDRDWFHTHRQEYDQARTAFEKLVEDLLCELRRSDPSLPVLPARELTFKLMRDTRFSRDKSPYLPAFRAHLGPRGKLPVPVGYYLMVRPGGRSFLGGGLFADMFRDATTRVRDAIAANGEEWAAILADPVFAGTFTVGGSALKRVPQGYDPAHPQAEWLRCKSWYLELPVPDSRLLEPGFLPWVAEAFQRMQPFNDFLNRALEGFELPAR</sequence>
<comment type="caution">
    <text evidence="1">The sequence shown here is derived from an EMBL/GenBank/DDBJ whole genome shotgun (WGS) entry which is preliminary data.</text>
</comment>
<dbReference type="Proteomes" id="UP000659630">
    <property type="component" value="Unassembled WGS sequence"/>
</dbReference>
<name>A0A923I8X1_9FIRM</name>
<dbReference type="InterPro" id="IPR012808">
    <property type="entry name" value="CHP02453"/>
</dbReference>
<protein>
    <submittedName>
        <fullName evidence="1">DUF2461 domain-containing protein</fullName>
    </submittedName>
</protein>
<dbReference type="Pfam" id="PF09365">
    <property type="entry name" value="DUF2461"/>
    <property type="match status" value="1"/>
</dbReference>